<accession>A0ABR2G5P5</accession>
<comment type="caution">
    <text evidence="2">The sequence shown here is derived from an EMBL/GenBank/DDBJ whole genome shotgun (WGS) entry which is preliminary data.</text>
</comment>
<keyword evidence="3" id="KW-1185">Reference proteome</keyword>
<reference evidence="2 3" key="1">
    <citation type="journal article" date="2024" name="G3 (Bethesda)">
        <title>Genome assembly of Hibiscus sabdariffa L. provides insights into metabolisms of medicinal natural products.</title>
        <authorList>
            <person name="Kim T."/>
        </authorList>
    </citation>
    <scope>NUCLEOTIDE SEQUENCE [LARGE SCALE GENOMIC DNA]</scope>
    <source>
        <strain evidence="2">TK-2024</strain>
        <tissue evidence="2">Old leaves</tissue>
    </source>
</reference>
<name>A0ABR2G5P5_9ROSI</name>
<dbReference type="Proteomes" id="UP001472677">
    <property type="component" value="Unassembled WGS sequence"/>
</dbReference>
<organism evidence="2 3">
    <name type="scientific">Hibiscus sabdariffa</name>
    <name type="common">roselle</name>
    <dbReference type="NCBI Taxonomy" id="183260"/>
    <lineage>
        <taxon>Eukaryota</taxon>
        <taxon>Viridiplantae</taxon>
        <taxon>Streptophyta</taxon>
        <taxon>Embryophyta</taxon>
        <taxon>Tracheophyta</taxon>
        <taxon>Spermatophyta</taxon>
        <taxon>Magnoliopsida</taxon>
        <taxon>eudicotyledons</taxon>
        <taxon>Gunneridae</taxon>
        <taxon>Pentapetalae</taxon>
        <taxon>rosids</taxon>
        <taxon>malvids</taxon>
        <taxon>Malvales</taxon>
        <taxon>Malvaceae</taxon>
        <taxon>Malvoideae</taxon>
        <taxon>Hibiscus</taxon>
    </lineage>
</organism>
<feature type="region of interest" description="Disordered" evidence="1">
    <location>
        <begin position="1"/>
        <end position="83"/>
    </location>
</feature>
<evidence type="ECO:0000313" key="3">
    <source>
        <dbReference type="Proteomes" id="UP001472677"/>
    </source>
</evidence>
<protein>
    <submittedName>
        <fullName evidence="2">Uncharacterized protein</fullName>
    </submittedName>
</protein>
<gene>
    <name evidence="2" type="ORF">V6N12_046068</name>
</gene>
<evidence type="ECO:0000313" key="2">
    <source>
        <dbReference type="EMBL" id="KAK8593997.1"/>
    </source>
</evidence>
<dbReference type="EMBL" id="JBBPBM010000003">
    <property type="protein sequence ID" value="KAK8593997.1"/>
    <property type="molecule type" value="Genomic_DNA"/>
</dbReference>
<proteinExistence type="predicted"/>
<evidence type="ECO:0000256" key="1">
    <source>
        <dbReference type="SAM" id="MobiDB-lite"/>
    </source>
</evidence>
<sequence>MTRRNPSELVDFEPKIEAIARRTHGQTLREKKKKQREKADSEGTTSTTNEESTDSSHRPAETTSISIAEATHTPMADQTIRELAAAPAVEQPLCITFPQGETTFQFQKTKLNYVHFHFLYLA</sequence>